<evidence type="ECO:0000313" key="4">
    <source>
        <dbReference type="Proteomes" id="UP000235616"/>
    </source>
</evidence>
<keyword evidence="4" id="KW-1185">Reference proteome</keyword>
<dbReference type="AlphaFoldDB" id="A0A2N7W1E0"/>
<organism evidence="3 4">
    <name type="scientific">Trinickia dabaoshanensis</name>
    <dbReference type="NCBI Taxonomy" id="564714"/>
    <lineage>
        <taxon>Bacteria</taxon>
        <taxon>Pseudomonadati</taxon>
        <taxon>Pseudomonadota</taxon>
        <taxon>Betaproteobacteria</taxon>
        <taxon>Burkholderiales</taxon>
        <taxon>Burkholderiaceae</taxon>
        <taxon>Trinickia</taxon>
    </lineage>
</organism>
<gene>
    <name evidence="3" type="ORF">C0Z18_03220</name>
</gene>
<dbReference type="Pfam" id="PF00545">
    <property type="entry name" value="Ribonuclease"/>
    <property type="match status" value="1"/>
</dbReference>
<reference evidence="3 4" key="1">
    <citation type="submission" date="2018-01" db="EMBL/GenBank/DDBJ databases">
        <title>Whole genome analyses suggest that Burkholderia sensu lato contains two further novel genera in the rhizoxinica-symbiotica group Mycetohabitans gen. nov., and Trinickia gen. nov.: implications for the evolution of diazotrophy and nodulation in the Burkholderiaceae.</title>
        <authorList>
            <person name="Estrada-de los Santos P."/>
            <person name="Palmer M."/>
            <person name="Chavez-Ramirez B."/>
            <person name="Beukes C."/>
            <person name="Steenkamp E.T."/>
            <person name="Hirsch A.M."/>
            <person name="Manyaka P."/>
            <person name="Maluk M."/>
            <person name="Lafos M."/>
            <person name="Crook M."/>
            <person name="Gross E."/>
            <person name="Simon M.F."/>
            <person name="Bueno dos Reis Junior F."/>
            <person name="Poole P.S."/>
            <person name="Venter S.N."/>
            <person name="James E.K."/>
        </authorList>
    </citation>
    <scope>NUCLEOTIDE SEQUENCE [LARGE SCALE GENOMIC DNA]</scope>
    <source>
        <strain evidence="3 4">GIMN1.004</strain>
    </source>
</reference>
<dbReference type="InterPro" id="IPR000026">
    <property type="entry name" value="N1-like"/>
</dbReference>
<keyword evidence="2" id="KW-0378">Hydrolase</keyword>
<comment type="caution">
    <text evidence="3">The sequence shown here is derived from an EMBL/GenBank/DDBJ whole genome shotgun (WGS) entry which is preliminary data.</text>
</comment>
<dbReference type="OrthoDB" id="5326845at2"/>
<evidence type="ECO:0000256" key="2">
    <source>
        <dbReference type="ARBA" id="ARBA00022801"/>
    </source>
</evidence>
<dbReference type="SUPFAM" id="SSF53933">
    <property type="entry name" value="Microbial ribonucleases"/>
    <property type="match status" value="1"/>
</dbReference>
<protein>
    <submittedName>
        <fullName evidence="3">Ribonuclease</fullName>
    </submittedName>
</protein>
<keyword evidence="1" id="KW-0540">Nuclease</keyword>
<dbReference type="GO" id="GO:0003723">
    <property type="term" value="F:RNA binding"/>
    <property type="evidence" value="ECO:0007669"/>
    <property type="project" value="InterPro"/>
</dbReference>
<dbReference type="Proteomes" id="UP000235616">
    <property type="component" value="Unassembled WGS sequence"/>
</dbReference>
<dbReference type="InterPro" id="IPR016191">
    <property type="entry name" value="Ribonuclease/ribotoxin"/>
</dbReference>
<proteinExistence type="predicted"/>
<dbReference type="GO" id="GO:0016787">
    <property type="term" value="F:hydrolase activity"/>
    <property type="evidence" value="ECO:0007669"/>
    <property type="project" value="UniProtKB-KW"/>
</dbReference>
<name>A0A2N7W1E0_9BURK</name>
<dbReference type="Gene3D" id="3.10.450.30">
    <property type="entry name" value="Microbial ribonucleases"/>
    <property type="match status" value="1"/>
</dbReference>
<accession>A0A2N7W1E0</accession>
<sequence>MTRAGTRERAAKWLRHGAMAAFVAVAGWSGIGLPGGPAIMSVASAREMPRSPAGDAGTIEPAQLPPEALVTLKQIAAGGPYPYAKDGVVFGNFERLLPPHRRGYYHEYTVPTPRARNRGTRRIVCGGPPRRIDNCFYSDDHYNSFKRIVE</sequence>
<evidence type="ECO:0000313" key="3">
    <source>
        <dbReference type="EMBL" id="PMS23220.1"/>
    </source>
</evidence>
<dbReference type="RefSeq" id="WP_102643909.1">
    <property type="nucleotide sequence ID" value="NZ_PNYA01000002.1"/>
</dbReference>
<dbReference type="GO" id="GO:0004521">
    <property type="term" value="F:RNA endonuclease activity"/>
    <property type="evidence" value="ECO:0007669"/>
    <property type="project" value="InterPro"/>
</dbReference>
<dbReference type="EMBL" id="PNYA01000002">
    <property type="protein sequence ID" value="PMS23220.1"/>
    <property type="molecule type" value="Genomic_DNA"/>
</dbReference>
<evidence type="ECO:0000256" key="1">
    <source>
        <dbReference type="ARBA" id="ARBA00022722"/>
    </source>
</evidence>
<dbReference type="CDD" id="cd00607">
    <property type="entry name" value="RNase_Sa"/>
    <property type="match status" value="1"/>
</dbReference>